<dbReference type="EMBL" id="BRXY01000142">
    <property type="protein sequence ID" value="GMH70702.1"/>
    <property type="molecule type" value="Genomic_DNA"/>
</dbReference>
<dbReference type="Pfam" id="PF06011">
    <property type="entry name" value="TRP"/>
    <property type="match status" value="1"/>
</dbReference>
<feature type="compositionally biased region" description="Basic and acidic residues" evidence="2">
    <location>
        <begin position="1192"/>
        <end position="1211"/>
    </location>
</feature>
<dbReference type="SUPFAM" id="SSF51126">
    <property type="entry name" value="Pectin lyase-like"/>
    <property type="match status" value="1"/>
</dbReference>
<feature type="transmembrane region" description="Helical" evidence="3">
    <location>
        <begin position="1010"/>
        <end position="1029"/>
    </location>
</feature>
<keyword evidence="3" id="KW-0812">Transmembrane</keyword>
<organism evidence="5 6">
    <name type="scientific">Triparma strigata</name>
    <dbReference type="NCBI Taxonomy" id="1606541"/>
    <lineage>
        <taxon>Eukaryota</taxon>
        <taxon>Sar</taxon>
        <taxon>Stramenopiles</taxon>
        <taxon>Ochrophyta</taxon>
        <taxon>Bolidophyceae</taxon>
        <taxon>Parmales</taxon>
        <taxon>Triparmaceae</taxon>
        <taxon>Triparma</taxon>
    </lineage>
</organism>
<feature type="compositionally biased region" description="Basic and acidic residues" evidence="2">
    <location>
        <begin position="1223"/>
        <end position="1232"/>
    </location>
</feature>
<feature type="compositionally biased region" description="Pro residues" evidence="2">
    <location>
        <begin position="1298"/>
        <end position="1322"/>
    </location>
</feature>
<dbReference type="PANTHER" id="PTHR11319:SF35">
    <property type="entry name" value="OUTER MEMBRANE PROTEIN PMPC-RELATED"/>
    <property type="match status" value="1"/>
</dbReference>
<feature type="domain" description="TNFR-Cys" evidence="4">
    <location>
        <begin position="323"/>
        <end position="377"/>
    </location>
</feature>
<accession>A0A9W7AJV2</accession>
<feature type="transmembrane region" description="Helical" evidence="3">
    <location>
        <begin position="848"/>
        <end position="869"/>
    </location>
</feature>
<protein>
    <recommendedName>
        <fullName evidence="4">TNFR-Cys domain-containing protein</fullName>
    </recommendedName>
</protein>
<keyword evidence="1" id="KW-1015">Disulfide bond</keyword>
<feature type="disulfide bond" evidence="1">
    <location>
        <begin position="359"/>
        <end position="377"/>
    </location>
</feature>
<evidence type="ECO:0000313" key="6">
    <source>
        <dbReference type="Proteomes" id="UP001165085"/>
    </source>
</evidence>
<comment type="caution">
    <text evidence="1">Lacks conserved residue(s) required for the propagation of feature annotation.</text>
</comment>
<dbReference type="InterPro" id="IPR010308">
    <property type="entry name" value="TRP_C"/>
</dbReference>
<dbReference type="InterPro" id="IPR009030">
    <property type="entry name" value="Growth_fac_rcpt_cys_sf"/>
</dbReference>
<dbReference type="InterPro" id="IPR011050">
    <property type="entry name" value="Pectin_lyase_fold/virulence"/>
</dbReference>
<dbReference type="SUPFAM" id="SSF57184">
    <property type="entry name" value="Growth factor receptor domain"/>
    <property type="match status" value="3"/>
</dbReference>
<reference evidence="6" key="1">
    <citation type="journal article" date="2023" name="Commun. Biol.">
        <title>Genome analysis of Parmales, the sister group of diatoms, reveals the evolutionary specialization of diatoms from phago-mixotrophs to photoautotrophs.</title>
        <authorList>
            <person name="Ban H."/>
            <person name="Sato S."/>
            <person name="Yoshikawa S."/>
            <person name="Yamada K."/>
            <person name="Nakamura Y."/>
            <person name="Ichinomiya M."/>
            <person name="Sato N."/>
            <person name="Blanc-Mathieu R."/>
            <person name="Endo H."/>
            <person name="Kuwata A."/>
            <person name="Ogata H."/>
        </authorList>
    </citation>
    <scope>NUCLEOTIDE SEQUENCE [LARGE SCALE GENOMIC DNA]</scope>
    <source>
        <strain evidence="6">NIES 3701</strain>
    </source>
</reference>
<proteinExistence type="predicted"/>
<evidence type="ECO:0000256" key="2">
    <source>
        <dbReference type="SAM" id="MobiDB-lite"/>
    </source>
</evidence>
<comment type="caution">
    <text evidence="5">The sequence shown here is derived from an EMBL/GenBank/DDBJ whole genome shotgun (WGS) entry which is preliminary data.</text>
</comment>
<feature type="transmembrane region" description="Helical" evidence="3">
    <location>
        <begin position="930"/>
        <end position="951"/>
    </location>
</feature>
<feature type="region of interest" description="Disordered" evidence="2">
    <location>
        <begin position="1192"/>
        <end position="1322"/>
    </location>
</feature>
<feature type="transmembrane region" description="Helical" evidence="3">
    <location>
        <begin position="750"/>
        <end position="767"/>
    </location>
</feature>
<dbReference type="Proteomes" id="UP001165085">
    <property type="component" value="Unassembled WGS sequence"/>
</dbReference>
<feature type="disulfide bond" evidence="1">
    <location>
        <begin position="356"/>
        <end position="369"/>
    </location>
</feature>
<name>A0A9W7AJV2_9STRA</name>
<feature type="transmembrane region" description="Helical" evidence="3">
    <location>
        <begin position="788"/>
        <end position="806"/>
    </location>
</feature>
<feature type="transmembrane region" description="Helical" evidence="3">
    <location>
        <begin position="1041"/>
        <end position="1062"/>
    </location>
</feature>
<dbReference type="SMART" id="SM01411">
    <property type="entry name" value="Ephrin_rec_like"/>
    <property type="match status" value="8"/>
</dbReference>
<evidence type="ECO:0000256" key="3">
    <source>
        <dbReference type="SAM" id="Phobius"/>
    </source>
</evidence>
<keyword evidence="3" id="KW-0472">Membrane</keyword>
<evidence type="ECO:0000313" key="5">
    <source>
        <dbReference type="EMBL" id="GMH70702.1"/>
    </source>
</evidence>
<keyword evidence="6" id="KW-1185">Reference proteome</keyword>
<sequence>MAIEGTGSGTIRISGIHFKDGGGVSMGGGMRILSTPSSALVSLEGCKLSSNQAGNGGAIYAYNSGATVNLYSTSFDGNTANNGDDIYVSSIASVTVHSTCPPDWSGTPAAGSDLDTYVSSNSILSGTTKSFDIGTCSLSCPAGRSLRLHFMQCGKVFKCPAGQKMNDAGDGCEVCPNGKFSNPGSTSCSSCDETPGYVSLSGESGAAACEYCGPGFYADQASHTCKECEIDSYSVGGVNECTSCPSGTDNAVASTSCSPCSPGTIPTGTSCDQCEKGKYGEFGATSCAPCDGDGQYADGLGLAACKTAPAGEKPTSDRQGVESCHAGKYSTGGNDECSECGSGETSDAGAAGCRTCATCGLGKFQIAECTADAETQCGDCIAGKASMGGAVSDCNFCDGPGEYSEPMARVCKTAPAGYKPTVTGDDGLKAGIEMCLKNTFSIGAADDCTNCAEGGHSNPGESSCDQCLTGKYYDEPTNSCQLCPKNTFSISGATDINGCEDCPAGGHSQPGSGYCDQCLTGKYYDEPTNSCQLCPKNTFSITGATDSNGCTPCATGEYSLEGSGYCQTCPQHMEYDETTANCVCLASFTRVDDITCTCKAGETLMGTTCELCEKAKWKAEDGVTSCSLCSSTLEDSITEDFGSTSAKDCKCPKGTYDDGKGKCEVVKDGMDDTAFGMCLENVTIDPGFWRVNSDSTDVRECHVSEACTGGNSTSYCREGHTGPYCDLCVNGWTKDPLMLCKSCENSIVDVIPWWMLVAAVVGSLIYISKKKSRNPEEHRKKVKRFKNGGKIIFAGAQITASLPSVIPTIDLPNNVKETLKAASILNIDVFNMVSVGCWAASINYYEKALLMTPTIIAICGVLILAGRLVKKYRSRCFTSAIAIMYLVLPTVTTKIFGLFPCDELDDGSEMLRKDYTISCQDGDRDFWEAYGWLMVGVFPVGVISMYGFLLWSKRAKLKKPVEQRLEDEEITPLLFLWEPYKPVFWYWEVIETGRRLMMTGVLSTIEPGSFSQLVAGLMMNILYFGLLCLACPYNDNRDNSIAVLSTLQIIVIFIASMLMHVSKLFSEDSYDAEVMGVLLIVSQAIIIVLFLAWTFYQKDNMSTSSNGMAIKNLSGRKKKKEEKKSDEEEGGGGVSMKSSVFEATNPMSGKGGEQISGSFRQEGKGVKEEINLAPAKKSTWLGPMERIKKYMSERQRRSYEQQYDKKPKAKLDFSLSDVGEPPPPRRDKDGVEMKVISGGWDGSLLSMKANPLQEGRDGGRPGEGETIKLANKKNISKEPPKRKSIFAIPKDKLEEAPIGPPKIPPPPTAEDDIGPPPFPPPS</sequence>
<dbReference type="PROSITE" id="PS50050">
    <property type="entry name" value="TNFR_NGFR_2"/>
    <property type="match status" value="1"/>
</dbReference>
<dbReference type="OrthoDB" id="5950997at2759"/>
<evidence type="ECO:0000256" key="1">
    <source>
        <dbReference type="PROSITE-ProRule" id="PRU00206"/>
    </source>
</evidence>
<keyword evidence="3" id="KW-1133">Transmembrane helix</keyword>
<gene>
    <name evidence="5" type="ORF">TrST_g9120</name>
</gene>
<feature type="compositionally biased region" description="Basic and acidic residues" evidence="2">
    <location>
        <begin position="1254"/>
        <end position="1266"/>
    </location>
</feature>
<dbReference type="Gene3D" id="2.10.50.10">
    <property type="entry name" value="Tumor Necrosis Factor Receptor, subunit A, domain 2"/>
    <property type="match status" value="1"/>
</dbReference>
<evidence type="ECO:0000259" key="4">
    <source>
        <dbReference type="PROSITE" id="PS50050"/>
    </source>
</evidence>
<feature type="region of interest" description="Disordered" evidence="2">
    <location>
        <begin position="1107"/>
        <end position="1139"/>
    </location>
</feature>
<dbReference type="InterPro" id="IPR001368">
    <property type="entry name" value="TNFR/NGFR_Cys_rich_reg"/>
</dbReference>
<feature type="transmembrane region" description="Helical" evidence="3">
    <location>
        <begin position="876"/>
        <end position="899"/>
    </location>
</feature>
<feature type="transmembrane region" description="Helical" evidence="3">
    <location>
        <begin position="1074"/>
        <end position="1096"/>
    </location>
</feature>
<dbReference type="PANTHER" id="PTHR11319">
    <property type="entry name" value="G PROTEIN-COUPLED RECEPTOR-RELATED"/>
    <property type="match status" value="1"/>
</dbReference>
<feature type="repeat" description="TNFR-Cys" evidence="1">
    <location>
        <begin position="323"/>
        <end position="377"/>
    </location>
</feature>